<keyword evidence="1" id="KW-1185">Reference proteome</keyword>
<name>A0A7E4V7Z7_PANRE</name>
<dbReference type="Proteomes" id="UP000492821">
    <property type="component" value="Unassembled WGS sequence"/>
</dbReference>
<evidence type="ECO:0000313" key="2">
    <source>
        <dbReference type="WBParaSite" id="Pan_g17197.t1"/>
    </source>
</evidence>
<accession>A0A7E4V7Z7</accession>
<sequence length="160" mass="18698">MNSVISPDEFTYLLKPCKSFVPWNKTSLSKPVLCSELWPLLGHCTFLNFDIDNFIYDDKMSQMLSCMPCDIAKLYLYKIGLREDIVFPIVALFLKLLIKHVKLSFCHDDSNQSCESMAAVIEKKFKAAGFRVEKRNESRLNRTIEIRMPRDYEVYVAFYD</sequence>
<protein>
    <submittedName>
        <fullName evidence="2">Retrovirus-related Pol polyprotein from transposon 17.6</fullName>
    </submittedName>
</protein>
<reference evidence="1" key="1">
    <citation type="journal article" date="2013" name="Genetics">
        <title>The draft genome and transcriptome of Panagrellus redivivus are shaped by the harsh demands of a free-living lifestyle.</title>
        <authorList>
            <person name="Srinivasan J."/>
            <person name="Dillman A.R."/>
            <person name="Macchietto M.G."/>
            <person name="Heikkinen L."/>
            <person name="Lakso M."/>
            <person name="Fracchia K.M."/>
            <person name="Antoshechkin I."/>
            <person name="Mortazavi A."/>
            <person name="Wong G."/>
            <person name="Sternberg P.W."/>
        </authorList>
    </citation>
    <scope>NUCLEOTIDE SEQUENCE [LARGE SCALE GENOMIC DNA]</scope>
    <source>
        <strain evidence="1">MT8872</strain>
    </source>
</reference>
<proteinExistence type="predicted"/>
<dbReference type="WBParaSite" id="Pan_g17197.t1">
    <property type="protein sequence ID" value="Pan_g17197.t1"/>
    <property type="gene ID" value="Pan_g17197"/>
</dbReference>
<reference evidence="2" key="2">
    <citation type="submission" date="2020-10" db="UniProtKB">
        <authorList>
            <consortium name="WormBaseParasite"/>
        </authorList>
    </citation>
    <scope>IDENTIFICATION</scope>
</reference>
<organism evidence="1 2">
    <name type="scientific">Panagrellus redivivus</name>
    <name type="common">Microworm</name>
    <dbReference type="NCBI Taxonomy" id="6233"/>
    <lineage>
        <taxon>Eukaryota</taxon>
        <taxon>Metazoa</taxon>
        <taxon>Ecdysozoa</taxon>
        <taxon>Nematoda</taxon>
        <taxon>Chromadorea</taxon>
        <taxon>Rhabditida</taxon>
        <taxon>Tylenchina</taxon>
        <taxon>Panagrolaimomorpha</taxon>
        <taxon>Panagrolaimoidea</taxon>
        <taxon>Panagrolaimidae</taxon>
        <taxon>Panagrellus</taxon>
    </lineage>
</organism>
<evidence type="ECO:0000313" key="1">
    <source>
        <dbReference type="Proteomes" id="UP000492821"/>
    </source>
</evidence>
<dbReference type="AlphaFoldDB" id="A0A7E4V7Z7"/>